<dbReference type="Proteomes" id="UP000824469">
    <property type="component" value="Unassembled WGS sequence"/>
</dbReference>
<organism evidence="2 3">
    <name type="scientific">Taxus chinensis</name>
    <name type="common">Chinese yew</name>
    <name type="synonym">Taxus wallichiana var. chinensis</name>
    <dbReference type="NCBI Taxonomy" id="29808"/>
    <lineage>
        <taxon>Eukaryota</taxon>
        <taxon>Viridiplantae</taxon>
        <taxon>Streptophyta</taxon>
        <taxon>Embryophyta</taxon>
        <taxon>Tracheophyta</taxon>
        <taxon>Spermatophyta</taxon>
        <taxon>Pinopsida</taxon>
        <taxon>Pinidae</taxon>
        <taxon>Conifers II</taxon>
        <taxon>Cupressales</taxon>
        <taxon>Taxaceae</taxon>
        <taxon>Taxus</taxon>
    </lineage>
</organism>
<feature type="non-terminal residue" evidence="2">
    <location>
        <position position="111"/>
    </location>
</feature>
<feature type="transmembrane region" description="Helical" evidence="1">
    <location>
        <begin position="21"/>
        <end position="41"/>
    </location>
</feature>
<keyword evidence="1" id="KW-0472">Membrane</keyword>
<gene>
    <name evidence="2" type="ORF">KI387_036704</name>
</gene>
<keyword evidence="3" id="KW-1185">Reference proteome</keyword>
<reference evidence="2 3" key="1">
    <citation type="journal article" date="2021" name="Nat. Plants">
        <title>The Taxus genome provides insights into paclitaxel biosynthesis.</title>
        <authorList>
            <person name="Xiong X."/>
            <person name="Gou J."/>
            <person name="Liao Q."/>
            <person name="Li Y."/>
            <person name="Zhou Q."/>
            <person name="Bi G."/>
            <person name="Li C."/>
            <person name="Du R."/>
            <person name="Wang X."/>
            <person name="Sun T."/>
            <person name="Guo L."/>
            <person name="Liang H."/>
            <person name="Lu P."/>
            <person name="Wu Y."/>
            <person name="Zhang Z."/>
            <person name="Ro D.K."/>
            <person name="Shang Y."/>
            <person name="Huang S."/>
            <person name="Yan J."/>
        </authorList>
    </citation>
    <scope>NUCLEOTIDE SEQUENCE [LARGE SCALE GENOMIC DNA]</scope>
    <source>
        <strain evidence="2">Ta-2019</strain>
    </source>
</reference>
<evidence type="ECO:0000313" key="3">
    <source>
        <dbReference type="Proteomes" id="UP000824469"/>
    </source>
</evidence>
<feature type="non-terminal residue" evidence="2">
    <location>
        <position position="1"/>
    </location>
</feature>
<proteinExistence type="predicted"/>
<dbReference type="AlphaFoldDB" id="A0AA38KMV8"/>
<accession>A0AA38KMV8</accession>
<keyword evidence="1" id="KW-0812">Transmembrane</keyword>
<evidence type="ECO:0000256" key="1">
    <source>
        <dbReference type="SAM" id="Phobius"/>
    </source>
</evidence>
<comment type="caution">
    <text evidence="2">The sequence shown here is derived from an EMBL/GenBank/DDBJ whole genome shotgun (WGS) entry which is preliminary data.</text>
</comment>
<sequence length="111" mass="11907">GMVIVTLVAIGVKDYGMERKIFWNVVGVIDTTSGCVAISIYETMGLDRVMVWVVEEGTTYTTGVTDTTDVMVITGMGPNFETTGGKVGEGNTTLVEDDVEVGIREGEMDKC</sequence>
<evidence type="ECO:0000313" key="2">
    <source>
        <dbReference type="EMBL" id="KAH9308793.1"/>
    </source>
</evidence>
<keyword evidence="1" id="KW-1133">Transmembrane helix</keyword>
<protein>
    <submittedName>
        <fullName evidence="2">Uncharacterized protein</fullName>
    </submittedName>
</protein>
<dbReference type="EMBL" id="JAHRHJ020000007">
    <property type="protein sequence ID" value="KAH9308793.1"/>
    <property type="molecule type" value="Genomic_DNA"/>
</dbReference>
<name>A0AA38KMV8_TAXCH</name>